<gene>
    <name evidence="1" type="ORF">O6H91_20G072500</name>
</gene>
<name>A0ACC2ARR3_DIPCM</name>
<sequence length="542" mass="60772">MGSRSSENWWLYALPCATSQAWDCVSGSVPSWQRTSSWMLLGFVAAMSFCVMILRWSSPGGCAWGALNYSCDIPGPRGWPVLGILLEMKSLAHRRLAQLAKQHSPALTAFSLGSTRVIITSSPDVARELLNSSAFADRPLKQSAQELLFARAIGFAPFGDYWRSLRRIAANHLFSPRSIAENQLRRQMETAHMLGAIYHHSLVGDGSVTVRTFLQHASLNNIMSSVFGRRMAMDQSSGEECELQSVVREGFDLLGSFNWADHLPALKLLDPQGVLQRCRKLLPRVKRFVQNIIDDHRRHAKSNSPSTRQDFVDALLSLQEEEKLSDEDIISVLWEMIFRGTDTVAILTEWVLAELVIHPAVQERLHRELDEVVGSSRHVTDSDVSRMSYLQAVVKETLRLHPPGPLLSWARLARHDAYIAGHHIPTGTSAMVNMWAITHDESVWPDASSFKPERFMISDGGVEIDIRGNDLRLAPFGAGRRVCPGRALGLATVHLWLARLFHHFQWLPDPFHPVDLSEVLKLSCEMESPLSARPLKRLSLAF</sequence>
<comment type="caution">
    <text evidence="1">The sequence shown here is derived from an EMBL/GenBank/DDBJ whole genome shotgun (WGS) entry which is preliminary data.</text>
</comment>
<dbReference type="EMBL" id="CM055111">
    <property type="protein sequence ID" value="KAJ7520214.1"/>
    <property type="molecule type" value="Genomic_DNA"/>
</dbReference>
<keyword evidence="2" id="KW-1185">Reference proteome</keyword>
<dbReference type="Proteomes" id="UP001162992">
    <property type="component" value="Chromosome 20"/>
</dbReference>
<proteinExistence type="predicted"/>
<protein>
    <submittedName>
        <fullName evidence="1">Uncharacterized protein</fullName>
    </submittedName>
</protein>
<accession>A0ACC2ARR3</accession>
<organism evidence="1 2">
    <name type="scientific">Diphasiastrum complanatum</name>
    <name type="common">Issler's clubmoss</name>
    <name type="synonym">Lycopodium complanatum</name>
    <dbReference type="NCBI Taxonomy" id="34168"/>
    <lineage>
        <taxon>Eukaryota</taxon>
        <taxon>Viridiplantae</taxon>
        <taxon>Streptophyta</taxon>
        <taxon>Embryophyta</taxon>
        <taxon>Tracheophyta</taxon>
        <taxon>Lycopodiopsida</taxon>
        <taxon>Lycopodiales</taxon>
        <taxon>Lycopodiaceae</taxon>
        <taxon>Lycopodioideae</taxon>
        <taxon>Diphasiastrum</taxon>
    </lineage>
</organism>
<evidence type="ECO:0000313" key="2">
    <source>
        <dbReference type="Proteomes" id="UP001162992"/>
    </source>
</evidence>
<reference evidence="2" key="1">
    <citation type="journal article" date="2024" name="Proc. Natl. Acad. Sci. U.S.A.">
        <title>Extraordinary preservation of gene collinearity over three hundred million years revealed in homosporous lycophytes.</title>
        <authorList>
            <person name="Li C."/>
            <person name="Wickell D."/>
            <person name="Kuo L.Y."/>
            <person name="Chen X."/>
            <person name="Nie B."/>
            <person name="Liao X."/>
            <person name="Peng D."/>
            <person name="Ji J."/>
            <person name="Jenkins J."/>
            <person name="Williams M."/>
            <person name="Shu S."/>
            <person name="Plott C."/>
            <person name="Barry K."/>
            <person name="Rajasekar S."/>
            <person name="Grimwood J."/>
            <person name="Han X."/>
            <person name="Sun S."/>
            <person name="Hou Z."/>
            <person name="He W."/>
            <person name="Dai G."/>
            <person name="Sun C."/>
            <person name="Schmutz J."/>
            <person name="Leebens-Mack J.H."/>
            <person name="Li F.W."/>
            <person name="Wang L."/>
        </authorList>
    </citation>
    <scope>NUCLEOTIDE SEQUENCE [LARGE SCALE GENOMIC DNA]</scope>
    <source>
        <strain evidence="2">cv. PW_Plant_1</strain>
    </source>
</reference>
<evidence type="ECO:0000313" key="1">
    <source>
        <dbReference type="EMBL" id="KAJ7520214.1"/>
    </source>
</evidence>